<gene>
    <name evidence="2" type="ORF">BTN49_1269</name>
</gene>
<dbReference type="NCBIfam" id="NF033520">
    <property type="entry name" value="transpos_IS982"/>
    <property type="match status" value="1"/>
</dbReference>
<evidence type="ECO:0000259" key="1">
    <source>
        <dbReference type="Pfam" id="PF13612"/>
    </source>
</evidence>
<proteinExistence type="predicted"/>
<dbReference type="Pfam" id="PF13612">
    <property type="entry name" value="DDE_Tnp_1_3"/>
    <property type="match status" value="1"/>
</dbReference>
<evidence type="ECO:0000313" key="3">
    <source>
        <dbReference type="Proteomes" id="UP000219020"/>
    </source>
</evidence>
<organism evidence="2 3">
    <name type="scientific">Candidatus Enterovibrio escicola</name>
    <dbReference type="NCBI Taxonomy" id="1927127"/>
    <lineage>
        <taxon>Bacteria</taxon>
        <taxon>Pseudomonadati</taxon>
        <taxon>Pseudomonadota</taxon>
        <taxon>Gammaproteobacteria</taxon>
        <taxon>Vibrionales</taxon>
        <taxon>Vibrionaceae</taxon>
        <taxon>Enterovibrio</taxon>
    </lineage>
</organism>
<feature type="domain" description="Transposase DDE" evidence="1">
    <location>
        <begin position="95"/>
        <end position="217"/>
    </location>
</feature>
<comment type="caution">
    <text evidence="2">The sequence shown here is derived from an EMBL/GenBank/DDBJ whole genome shotgun (WGS) entry which is preliminary data.</text>
</comment>
<dbReference type="Proteomes" id="UP000219020">
    <property type="component" value="Unassembled WGS sequence"/>
</dbReference>
<evidence type="ECO:0000313" key="2">
    <source>
        <dbReference type="EMBL" id="PCS23272.1"/>
    </source>
</evidence>
<sequence>MSTTSTRLSSLHGKYLISSGIKQRYKHFRLSVSKVMTIVIAFHQSGYRNFKTYYIHFVCRHLTNEFPELISYTRMLKLIQGAMVPLYSYLTHRQARPTGIALVDSSTLQVCHNLRILRYQVCKCTEKRGKGTIGSFYDFKLHLIINDQGGIISIKVTMANVDDKKPVSEMVNELWACLYGDKYYISSPLERELTDNGVTLITGVKRNKKPKMMELWDPPNAPEKIYY</sequence>
<reference evidence="3" key="1">
    <citation type="submission" date="2017-04" db="EMBL/GenBank/DDBJ databases">
        <title>Genome evolution of the luminous symbionts of deep sea anglerfish.</title>
        <authorList>
            <person name="Hendry T.A."/>
        </authorList>
    </citation>
    <scope>NUCLEOTIDE SEQUENCE [LARGE SCALE GENOMIC DNA]</scope>
</reference>
<dbReference type="AlphaFoldDB" id="A0A2A5T529"/>
<dbReference type="InterPro" id="IPR025668">
    <property type="entry name" value="Tnp_DDE_dom"/>
</dbReference>
<accession>A0A2A5T529</accession>
<name>A0A2A5T529_9GAMM</name>
<dbReference type="EMBL" id="NBYY01000011">
    <property type="protein sequence ID" value="PCS23272.1"/>
    <property type="molecule type" value="Genomic_DNA"/>
</dbReference>
<keyword evidence="3" id="KW-1185">Reference proteome</keyword>
<protein>
    <submittedName>
        <fullName evidence="2">Mobile element protein</fullName>
    </submittedName>
</protein>